<dbReference type="InterPro" id="IPR017452">
    <property type="entry name" value="GPCR_Rhodpsn_7TM"/>
</dbReference>
<keyword evidence="5 11" id="KW-1133">Transmembrane helix</keyword>
<dbReference type="Pfam" id="PF00001">
    <property type="entry name" value="7tm_1"/>
    <property type="match status" value="1"/>
</dbReference>
<evidence type="ECO:0000256" key="11">
    <source>
        <dbReference type="SAM" id="Phobius"/>
    </source>
</evidence>
<sequence length="451" mass="52284">MKNVDTERLYNCSAVVLRQDLSTVRELNRSDLLNALEEALSGSIAREQLRDKLSVCLFPGQPKPYDLPWWEKLSWALVFTAMLLVAIGGNAIVMWIVLAHRRMRTVTNYFLVNLSVSDLMMSLLNCVFNFIFMLNSDWPFGAVYCTVNNFVANVTVASSVFTLVAISFDRYMAIVRPLQHRMSRRRALLAVAMIWFASALLGLPCLLYSTTMTRSYSNGQVRIVCYMMWPDGRYPHSMTEYIYNLVFLGVTYLVPVTVMAVCYTLMGLELWGSKSIGEHTQRQKESTKSKRKVLKVVRMFIIVVTIFAVCWLPYHGFFIFAYHHRSFTNSNYVQHVYLAFYWLAMSNAMVNPIIYYWMNNRFRVYIQKIICCCFLTRSQSQSRQLDLLAELPHSDLARSRSERLKYTSIQWRQSTTESRVRMPKLTSQLICDEIHKNGSSTRVSSKIKPHT</sequence>
<evidence type="ECO:0000256" key="7">
    <source>
        <dbReference type="ARBA" id="ARBA00023136"/>
    </source>
</evidence>
<evidence type="ECO:0000256" key="9">
    <source>
        <dbReference type="ARBA" id="ARBA00023224"/>
    </source>
</evidence>
<evidence type="ECO:0000256" key="1">
    <source>
        <dbReference type="ARBA" id="ARBA00004651"/>
    </source>
</evidence>
<evidence type="ECO:0000313" key="13">
    <source>
        <dbReference type="Proteomes" id="UP000829291"/>
    </source>
</evidence>
<evidence type="ECO:0000256" key="4">
    <source>
        <dbReference type="ARBA" id="ARBA00022692"/>
    </source>
</evidence>
<name>A0ABM3FK80_NEOLC</name>
<dbReference type="InterPro" id="IPR001681">
    <property type="entry name" value="Neurokn_rcpt"/>
</dbReference>
<protein>
    <submittedName>
        <fullName evidence="14">Tachykinin-like peptides receptor 86C isoform X1</fullName>
    </submittedName>
</protein>
<reference evidence="14" key="1">
    <citation type="submission" date="2025-08" db="UniProtKB">
        <authorList>
            <consortium name="RefSeq"/>
        </authorList>
    </citation>
    <scope>IDENTIFICATION</scope>
    <source>
        <tissue evidence="14">Thorax and Abdomen</tissue>
    </source>
</reference>
<gene>
    <name evidence="14" type="primary">LOC107226330</name>
</gene>
<keyword evidence="3" id="KW-1003">Cell membrane</keyword>
<organism evidence="13 14">
    <name type="scientific">Neodiprion lecontei</name>
    <name type="common">Redheaded pine sawfly</name>
    <dbReference type="NCBI Taxonomy" id="441921"/>
    <lineage>
        <taxon>Eukaryota</taxon>
        <taxon>Metazoa</taxon>
        <taxon>Ecdysozoa</taxon>
        <taxon>Arthropoda</taxon>
        <taxon>Hexapoda</taxon>
        <taxon>Insecta</taxon>
        <taxon>Pterygota</taxon>
        <taxon>Neoptera</taxon>
        <taxon>Endopterygota</taxon>
        <taxon>Hymenoptera</taxon>
        <taxon>Tenthredinoidea</taxon>
        <taxon>Diprionidae</taxon>
        <taxon>Diprioninae</taxon>
        <taxon>Neodiprion</taxon>
    </lineage>
</organism>
<dbReference type="PROSITE" id="PS50262">
    <property type="entry name" value="G_PROTEIN_RECEP_F1_2"/>
    <property type="match status" value="1"/>
</dbReference>
<comment type="subcellular location">
    <subcellularLocation>
        <location evidence="1">Cell membrane</location>
        <topology evidence="1">Multi-pass membrane protein</topology>
    </subcellularLocation>
</comment>
<dbReference type="RefSeq" id="XP_046588405.1">
    <property type="nucleotide sequence ID" value="XM_046732449.1"/>
</dbReference>
<proteinExistence type="inferred from homology"/>
<accession>A0ABM3FK80</accession>
<evidence type="ECO:0000313" key="14">
    <source>
        <dbReference type="RefSeq" id="XP_046588405.1"/>
    </source>
</evidence>
<dbReference type="PROSITE" id="PS00237">
    <property type="entry name" value="G_PROTEIN_RECEP_F1_1"/>
    <property type="match status" value="1"/>
</dbReference>
<feature type="transmembrane region" description="Helical" evidence="11">
    <location>
        <begin position="187"/>
        <end position="209"/>
    </location>
</feature>
<feature type="transmembrane region" description="Helical" evidence="11">
    <location>
        <begin position="293"/>
        <end position="314"/>
    </location>
</feature>
<comment type="similarity">
    <text evidence="2 10">Belongs to the G-protein coupled receptor 1 family.</text>
</comment>
<feature type="transmembrane region" description="Helical" evidence="11">
    <location>
        <begin position="334"/>
        <end position="358"/>
    </location>
</feature>
<feature type="transmembrane region" description="Helical" evidence="11">
    <location>
        <begin position="241"/>
        <end position="272"/>
    </location>
</feature>
<dbReference type="PANTHER" id="PTHR46925:SF2">
    <property type="entry name" value="G-PROTEIN COUPLED RECEPTOR TKR-1-RELATED"/>
    <property type="match status" value="1"/>
</dbReference>
<feature type="transmembrane region" description="Helical" evidence="11">
    <location>
        <begin position="73"/>
        <end position="98"/>
    </location>
</feature>
<dbReference type="Proteomes" id="UP000829291">
    <property type="component" value="Chromosome 1"/>
</dbReference>
<dbReference type="SMART" id="SM01381">
    <property type="entry name" value="7TM_GPCR_Srsx"/>
    <property type="match status" value="1"/>
</dbReference>
<dbReference type="InterPro" id="IPR000276">
    <property type="entry name" value="GPCR_Rhodpsn"/>
</dbReference>
<feature type="domain" description="G-protein coupled receptors family 1 profile" evidence="12">
    <location>
        <begin position="89"/>
        <end position="355"/>
    </location>
</feature>
<feature type="transmembrane region" description="Helical" evidence="11">
    <location>
        <begin position="110"/>
        <end position="134"/>
    </location>
</feature>
<keyword evidence="8 10" id="KW-0675">Receptor</keyword>
<evidence type="ECO:0000256" key="8">
    <source>
        <dbReference type="ARBA" id="ARBA00023170"/>
    </source>
</evidence>
<keyword evidence="13" id="KW-1185">Reference proteome</keyword>
<keyword evidence="9 10" id="KW-0807">Transducer</keyword>
<keyword evidence="7 11" id="KW-0472">Membrane</keyword>
<dbReference type="PANTHER" id="PTHR46925">
    <property type="entry name" value="G-PROTEIN COUPLED RECEPTOR TKR-1-RELATED"/>
    <property type="match status" value="1"/>
</dbReference>
<dbReference type="PRINTS" id="PR00244">
    <property type="entry name" value="NEUROKININR"/>
</dbReference>
<feature type="transmembrane region" description="Helical" evidence="11">
    <location>
        <begin position="140"/>
        <end position="166"/>
    </location>
</feature>
<keyword evidence="6 10" id="KW-0297">G-protein coupled receptor</keyword>
<keyword evidence="4 10" id="KW-0812">Transmembrane</keyword>
<evidence type="ECO:0000256" key="2">
    <source>
        <dbReference type="ARBA" id="ARBA00010663"/>
    </source>
</evidence>
<dbReference type="CDD" id="cd15390">
    <property type="entry name" value="7tmA_TACR"/>
    <property type="match status" value="1"/>
</dbReference>
<evidence type="ECO:0000256" key="5">
    <source>
        <dbReference type="ARBA" id="ARBA00022989"/>
    </source>
</evidence>
<evidence type="ECO:0000259" key="12">
    <source>
        <dbReference type="PROSITE" id="PS50262"/>
    </source>
</evidence>
<dbReference type="GeneID" id="107226330"/>
<evidence type="ECO:0000256" key="6">
    <source>
        <dbReference type="ARBA" id="ARBA00023040"/>
    </source>
</evidence>
<evidence type="ECO:0000256" key="10">
    <source>
        <dbReference type="RuleBase" id="RU000688"/>
    </source>
</evidence>
<dbReference type="Gene3D" id="1.20.1070.10">
    <property type="entry name" value="Rhodopsin 7-helix transmembrane proteins"/>
    <property type="match status" value="1"/>
</dbReference>
<dbReference type="SUPFAM" id="SSF81321">
    <property type="entry name" value="Family A G protein-coupled receptor-like"/>
    <property type="match status" value="1"/>
</dbReference>
<evidence type="ECO:0000256" key="3">
    <source>
        <dbReference type="ARBA" id="ARBA00022475"/>
    </source>
</evidence>
<dbReference type="PRINTS" id="PR00237">
    <property type="entry name" value="GPCRRHODOPSN"/>
</dbReference>